<reference evidence="9 10" key="1">
    <citation type="journal article" date="2019" name="Int. J. Syst. Evol. Microbiol.">
        <title>Lactobacillus salitolerans sp. nov., a novel lactic acid bacterium isolated from spent mushroom substrates.</title>
        <authorList>
            <person name="Tohno M."/>
            <person name="Tanizawa Y."/>
            <person name="Kojima Y."/>
            <person name="Sakamoto M."/>
            <person name="Nakamura Y."/>
            <person name="Ohkuma M."/>
            <person name="Kobayashi H."/>
        </authorList>
    </citation>
    <scope>NUCLEOTIDE SEQUENCE [LARGE SCALE GENOMIC DNA]</scope>
    <source>
        <strain evidence="9 10">YK43</strain>
    </source>
</reference>
<evidence type="ECO:0000256" key="1">
    <source>
        <dbReference type="ARBA" id="ARBA00022670"/>
    </source>
</evidence>
<evidence type="ECO:0000259" key="8">
    <source>
        <dbReference type="Pfam" id="PF08439"/>
    </source>
</evidence>
<evidence type="ECO:0000256" key="6">
    <source>
        <dbReference type="RuleBase" id="RU368091"/>
    </source>
</evidence>
<dbReference type="Gene3D" id="1.10.287.830">
    <property type="entry name" value="putative peptidase helix hairpin domain like"/>
    <property type="match status" value="1"/>
</dbReference>
<dbReference type="InterPro" id="IPR045090">
    <property type="entry name" value="Pept_M3A_M3B"/>
</dbReference>
<evidence type="ECO:0000259" key="7">
    <source>
        <dbReference type="Pfam" id="PF01432"/>
    </source>
</evidence>
<comment type="function">
    <text evidence="6">Has oligopeptidase activity and degrades a variety of small bioactive peptides.</text>
</comment>
<keyword evidence="5 6" id="KW-0482">Metalloprotease</keyword>
<accession>A0A401IVV5</accession>
<dbReference type="InterPro" id="IPR001567">
    <property type="entry name" value="Pept_M3A_M3B_dom"/>
</dbReference>
<evidence type="ECO:0000256" key="4">
    <source>
        <dbReference type="ARBA" id="ARBA00022833"/>
    </source>
</evidence>
<evidence type="ECO:0000313" key="9">
    <source>
        <dbReference type="EMBL" id="GBG95652.1"/>
    </source>
</evidence>
<organism evidence="9 10">
    <name type="scientific">Ligilactobacillus salitolerans</name>
    <dbReference type="NCBI Taxonomy" id="1808352"/>
    <lineage>
        <taxon>Bacteria</taxon>
        <taxon>Bacillati</taxon>
        <taxon>Bacillota</taxon>
        <taxon>Bacilli</taxon>
        <taxon>Lactobacillales</taxon>
        <taxon>Lactobacillaceae</taxon>
        <taxon>Ligilactobacillus</taxon>
    </lineage>
</organism>
<dbReference type="GO" id="GO:0006518">
    <property type="term" value="P:peptide metabolic process"/>
    <property type="evidence" value="ECO:0007669"/>
    <property type="project" value="TreeGrafter"/>
</dbReference>
<name>A0A401IVV5_9LACO</name>
<keyword evidence="10" id="KW-1185">Reference proteome</keyword>
<dbReference type="RefSeq" id="WP_124978134.1">
    <property type="nucleotide sequence ID" value="NZ_BFFP01000045.1"/>
</dbReference>
<proteinExistence type="inferred from homology"/>
<feature type="domain" description="Oligopeptidase F N-terminal" evidence="8">
    <location>
        <begin position="117"/>
        <end position="186"/>
    </location>
</feature>
<dbReference type="SUPFAM" id="SSF55486">
    <property type="entry name" value="Metalloproteases ('zincins'), catalytic domain"/>
    <property type="match status" value="1"/>
</dbReference>
<dbReference type="OrthoDB" id="9766487at2"/>
<comment type="caution">
    <text evidence="9">The sequence shown here is derived from an EMBL/GenBank/DDBJ whole genome shotgun (WGS) entry which is preliminary data.</text>
</comment>
<evidence type="ECO:0000313" key="10">
    <source>
        <dbReference type="Proteomes" id="UP000286848"/>
    </source>
</evidence>
<sequence length="600" mass="68705">MAEKKIVPLRADVKPELTWDLTLVFKTEQDFEHAFAKVKEKAADFQQYQGTLQTGAAALLQAVKSLLAIDRQAEKVYVYASMKNDQDTTDSYYHGLFSRVQALIAQISGQCAWFKPEVLALGSKKLATYYQAEPGLQEYRQFLADMMRFKEHTLEPAQEELLASMSDILETPANIFSVLDDADLQFEDVIDSNGSRVELTDSTYNQLIQSPDRSVRQQAFTKLYQVYHQFARTFAQTLGSHVHIQNFDAQTRNYANARQAALNQNNIPETVYDSLVTAVHQHADLLQRYVALRQRTLGLEDLAMYDLYTPLTGKPELSYSFENAKKIALQALAVLGKDYVEQVQEAFDNRYIDVIHNKGKRGGAYSGGAYDTPPYILLNWNDDLDSLYTLVHEMGHSMHSQFTKHNQPYQYGDYSIFVAEIASTTNENLLTAYLLEHETDPQVRAYVLNYYLDGFKGTVYRQTQFAEFEQWLHETDGLGQPLTAEQMSAKYLQLNQQYYGKTVGKTPQIADEWTRIPHFYYDFYVYQYATGFAAATTLANNILDDDPKHTADYLNYLKAGSSDYPIEIMRRAGVDMTTENYLESAFQVFEERLTELEKLL</sequence>
<keyword evidence="3 6" id="KW-0378">Hydrolase</keyword>
<protein>
    <recommendedName>
        <fullName evidence="6">Oligopeptidase F</fullName>
        <ecNumber evidence="6">3.4.24.-</ecNumber>
    </recommendedName>
</protein>
<keyword evidence="2 6" id="KW-0479">Metal-binding</keyword>
<dbReference type="InterPro" id="IPR004438">
    <property type="entry name" value="Peptidase_M3B"/>
</dbReference>
<dbReference type="NCBIfam" id="TIGR00181">
    <property type="entry name" value="pepF"/>
    <property type="match status" value="1"/>
</dbReference>
<keyword evidence="1 6" id="KW-0645">Protease</keyword>
<dbReference type="PANTHER" id="PTHR11804:SF84">
    <property type="entry name" value="SACCHAROLYSIN"/>
    <property type="match status" value="1"/>
</dbReference>
<dbReference type="Gene3D" id="1.10.1370.20">
    <property type="entry name" value="Oligoendopeptidase f, C-terminal domain"/>
    <property type="match status" value="1"/>
</dbReference>
<dbReference type="Pfam" id="PF01432">
    <property type="entry name" value="Peptidase_M3"/>
    <property type="match status" value="1"/>
</dbReference>
<dbReference type="Pfam" id="PF08439">
    <property type="entry name" value="Peptidase_M3_N"/>
    <property type="match status" value="1"/>
</dbReference>
<dbReference type="EMBL" id="BFFP01000045">
    <property type="protein sequence ID" value="GBG95652.1"/>
    <property type="molecule type" value="Genomic_DNA"/>
</dbReference>
<dbReference type="PANTHER" id="PTHR11804">
    <property type="entry name" value="PROTEASE M3 THIMET OLIGOPEPTIDASE-RELATED"/>
    <property type="match status" value="1"/>
</dbReference>
<dbReference type="GO" id="GO:0004222">
    <property type="term" value="F:metalloendopeptidase activity"/>
    <property type="evidence" value="ECO:0007669"/>
    <property type="project" value="UniProtKB-UniRule"/>
</dbReference>
<dbReference type="GO" id="GO:0046872">
    <property type="term" value="F:metal ion binding"/>
    <property type="evidence" value="ECO:0007669"/>
    <property type="project" value="UniProtKB-UniRule"/>
</dbReference>
<comment type="similarity">
    <text evidence="6">Belongs to the peptidase M3B family.</text>
</comment>
<dbReference type="AlphaFoldDB" id="A0A401IVV5"/>
<keyword evidence="4 6" id="KW-0862">Zinc</keyword>
<dbReference type="EC" id="3.4.24.-" evidence="6"/>
<dbReference type="InterPro" id="IPR013647">
    <property type="entry name" value="OligopepF_N_dom"/>
</dbReference>
<comment type="cofactor">
    <cofactor evidence="6">
        <name>Zn(2+)</name>
        <dbReference type="ChEBI" id="CHEBI:29105"/>
    </cofactor>
    <text evidence="6">Binds 1 zinc ion.</text>
</comment>
<evidence type="ECO:0000256" key="5">
    <source>
        <dbReference type="ARBA" id="ARBA00023049"/>
    </source>
</evidence>
<dbReference type="InterPro" id="IPR042088">
    <property type="entry name" value="OligoPept_F_C"/>
</dbReference>
<dbReference type="Proteomes" id="UP000286848">
    <property type="component" value="Unassembled WGS sequence"/>
</dbReference>
<evidence type="ECO:0000256" key="3">
    <source>
        <dbReference type="ARBA" id="ARBA00022801"/>
    </source>
</evidence>
<feature type="domain" description="Peptidase M3A/M3B catalytic" evidence="7">
    <location>
        <begin position="207"/>
        <end position="587"/>
    </location>
</feature>
<dbReference type="Gene3D" id="1.20.140.70">
    <property type="entry name" value="Oligopeptidase f, N-terminal domain"/>
    <property type="match status" value="1"/>
</dbReference>
<gene>
    <name evidence="9" type="primary">pepF</name>
    <name evidence="9" type="ORF">LFYK43_21110</name>
</gene>
<evidence type="ECO:0000256" key="2">
    <source>
        <dbReference type="ARBA" id="ARBA00022723"/>
    </source>
</evidence>
<dbReference type="GO" id="GO:0006508">
    <property type="term" value="P:proteolysis"/>
    <property type="evidence" value="ECO:0007669"/>
    <property type="project" value="UniProtKB-KW"/>
</dbReference>
<dbReference type="CDD" id="cd09608">
    <property type="entry name" value="M3B_PepF"/>
    <property type="match status" value="1"/>
</dbReference>